<evidence type="ECO:0000256" key="9">
    <source>
        <dbReference type="PROSITE-ProRule" id="PRU01032"/>
    </source>
</evidence>
<evidence type="ECO:0000256" key="1">
    <source>
        <dbReference type="ARBA" id="ARBA00004239"/>
    </source>
</evidence>
<reference evidence="11" key="1">
    <citation type="submission" date="2022-11" db="EMBL/GenBank/DDBJ databases">
        <authorList>
            <person name="Petersen C."/>
        </authorList>
    </citation>
    <scope>NUCLEOTIDE SEQUENCE</scope>
    <source>
        <strain evidence="11">IBT 26290</strain>
    </source>
</reference>
<proteinExistence type="predicted"/>
<gene>
    <name evidence="11" type="ORF">N7482_001671</name>
</gene>
<dbReference type="GeneID" id="81422972"/>
<accession>A0A9W9IDU0</accession>
<evidence type="ECO:0000259" key="10">
    <source>
        <dbReference type="PROSITE" id="PS51695"/>
    </source>
</evidence>
<keyword evidence="12" id="KW-1185">Reference proteome</keyword>
<evidence type="ECO:0000256" key="2">
    <source>
        <dbReference type="ARBA" id="ARBA00022670"/>
    </source>
</evidence>
<feature type="binding site" evidence="9">
    <location>
        <position position="668"/>
    </location>
    <ligand>
        <name>Ca(2+)</name>
        <dbReference type="ChEBI" id="CHEBI:29108"/>
    </ligand>
</feature>
<keyword evidence="4" id="KW-0732">Signal</keyword>
<dbReference type="CDD" id="cd04056">
    <property type="entry name" value="Peptidases_S53"/>
    <property type="match status" value="1"/>
</dbReference>
<dbReference type="Gene3D" id="3.40.50.200">
    <property type="entry name" value="Peptidase S8/S53 domain"/>
    <property type="match status" value="1"/>
</dbReference>
<feature type="active site" description="Charge relay system" evidence="9">
    <location>
        <position position="349"/>
    </location>
</feature>
<evidence type="ECO:0000256" key="6">
    <source>
        <dbReference type="ARBA" id="ARBA00022825"/>
    </source>
</evidence>
<dbReference type="SMART" id="SM00944">
    <property type="entry name" value="Pro-kuma_activ"/>
    <property type="match status" value="1"/>
</dbReference>
<evidence type="ECO:0000256" key="8">
    <source>
        <dbReference type="ARBA" id="ARBA00023145"/>
    </source>
</evidence>
<evidence type="ECO:0000256" key="4">
    <source>
        <dbReference type="ARBA" id="ARBA00022729"/>
    </source>
</evidence>
<feature type="active site" description="Charge relay system" evidence="9">
    <location>
        <position position="345"/>
    </location>
</feature>
<sequence length="688" mass="73877">MVGLRPVARGPTIGPLFSNLASCLDRLDLGYSFSCSEHLPSHHEVVHAAPRGGGGRHGPARPHDYEIHERRDYIPNSWIEGKKLDGVTTLPVRIGLTQSNLDRGHDLLMEMANPSSSSYGRHMTEAEVHDFFSPSQATVDNVRSWLESSGIAVDRVSHSANKQWLQFDASADELEQLLRAEYYLYSHADTGRSHIACREYHVPRSVREHIDYITPGVTLREVTGIAKASRGGKEKRHIDGTPARVVPIVQGLADQLLGGLGLLDLCDVAVTPSCIQEMYNIPQGNSATEGNELAIFEDIGDVYAQEDFDIFFGAFASDIPIGTHPKLQGVDGGEAPTSFANAGPESDLDFQISYPIIWPQNSILFQTDDMVYEANYTFQGFLNTFLDAIDGSYCDEISPLDPPYPDPQAGGYKGSLQCGVYKKPNVVSISYGGAEADLPIAYQRRQCNEFMKLGMQGVSVVVASGDSGVAGRGGDPTPSNCLGADGTVFAPDFPASCPYLTAVGATIIPTGSSASAHQEVAVTRFPSGGGFSNIYERPSYQSQAVADYFAKANPTYPYYESVNNNSFGANGGIYNRIGRGYPDVSAIGDNVIIVNKLVPTAIGGTSASAPVFAAILTRINEERLAAGKPTVGFVNPVLYAHPEAFFDVTQGNNAGCGTNGFSAAEGWDPVTGMGTPNYPALLKVFMDQ</sequence>
<dbReference type="GO" id="GO:0004252">
    <property type="term" value="F:serine-type endopeptidase activity"/>
    <property type="evidence" value="ECO:0007669"/>
    <property type="project" value="UniProtKB-UniRule"/>
</dbReference>
<dbReference type="PROSITE" id="PS51695">
    <property type="entry name" value="SEDOLISIN"/>
    <property type="match status" value="1"/>
</dbReference>
<dbReference type="InterPro" id="IPR030400">
    <property type="entry name" value="Sedolisin_dom"/>
</dbReference>
<name>A0A9W9IDU0_9EURO</name>
<protein>
    <submittedName>
        <fullName evidence="11">Tripeptidyl-peptidase sed1</fullName>
    </submittedName>
</protein>
<feature type="binding site" evidence="9">
    <location>
        <position position="647"/>
    </location>
    <ligand>
        <name>Ca(2+)</name>
        <dbReference type="ChEBI" id="CHEBI:29108"/>
    </ligand>
</feature>
<evidence type="ECO:0000256" key="5">
    <source>
        <dbReference type="ARBA" id="ARBA00022801"/>
    </source>
</evidence>
<dbReference type="InterPro" id="IPR050819">
    <property type="entry name" value="Tripeptidyl-peptidase_I"/>
</dbReference>
<dbReference type="RefSeq" id="XP_056547402.1">
    <property type="nucleotide sequence ID" value="XM_056683796.1"/>
</dbReference>
<dbReference type="Proteomes" id="UP001149163">
    <property type="component" value="Unassembled WGS sequence"/>
</dbReference>
<comment type="cofactor">
    <cofactor evidence="9">
        <name>Ca(2+)</name>
        <dbReference type="ChEBI" id="CHEBI:29108"/>
    </cofactor>
    <text evidence="9">Binds 1 Ca(2+) ion per subunit.</text>
</comment>
<feature type="active site" description="Charge relay system" evidence="9">
    <location>
        <position position="606"/>
    </location>
</feature>
<dbReference type="InterPro" id="IPR015366">
    <property type="entry name" value="S53_propep"/>
</dbReference>
<dbReference type="AlphaFoldDB" id="A0A9W9IDU0"/>
<keyword evidence="6 9" id="KW-0720">Serine protease</keyword>
<comment type="subcellular location">
    <subcellularLocation>
        <location evidence="1">Secreted</location>
        <location evidence="1">Extracellular space</location>
    </subcellularLocation>
</comment>
<dbReference type="GO" id="GO:0005576">
    <property type="term" value="C:extracellular region"/>
    <property type="evidence" value="ECO:0007669"/>
    <property type="project" value="UniProtKB-SubCell"/>
</dbReference>
<dbReference type="GO" id="GO:0046872">
    <property type="term" value="F:metal ion binding"/>
    <property type="evidence" value="ECO:0007669"/>
    <property type="project" value="UniProtKB-UniRule"/>
</dbReference>
<dbReference type="CDD" id="cd11377">
    <property type="entry name" value="Pro-peptidase_S53"/>
    <property type="match status" value="1"/>
</dbReference>
<reference evidence="11" key="2">
    <citation type="journal article" date="2023" name="IMA Fungus">
        <title>Comparative genomic study of the Penicillium genus elucidates a diverse pangenome and 15 lateral gene transfer events.</title>
        <authorList>
            <person name="Petersen C."/>
            <person name="Sorensen T."/>
            <person name="Nielsen M.R."/>
            <person name="Sondergaard T.E."/>
            <person name="Sorensen J.L."/>
            <person name="Fitzpatrick D.A."/>
            <person name="Frisvad J.C."/>
            <person name="Nielsen K.L."/>
        </authorList>
    </citation>
    <scope>NUCLEOTIDE SEQUENCE</scope>
    <source>
        <strain evidence="11">IBT 26290</strain>
    </source>
</reference>
<dbReference type="EMBL" id="JAPQKN010000001">
    <property type="protein sequence ID" value="KAJ5175794.1"/>
    <property type="molecule type" value="Genomic_DNA"/>
</dbReference>
<dbReference type="Pfam" id="PF09286">
    <property type="entry name" value="Pro-kuma_activ"/>
    <property type="match status" value="1"/>
</dbReference>
<dbReference type="SUPFAM" id="SSF54897">
    <property type="entry name" value="Protease propeptides/inhibitors"/>
    <property type="match status" value="1"/>
</dbReference>
<keyword evidence="2 9" id="KW-0645">Protease</keyword>
<feature type="domain" description="Peptidase S53" evidence="10">
    <location>
        <begin position="269"/>
        <end position="688"/>
    </location>
</feature>
<organism evidence="11 12">
    <name type="scientific">Penicillium canariense</name>
    <dbReference type="NCBI Taxonomy" id="189055"/>
    <lineage>
        <taxon>Eukaryota</taxon>
        <taxon>Fungi</taxon>
        <taxon>Dikarya</taxon>
        <taxon>Ascomycota</taxon>
        <taxon>Pezizomycotina</taxon>
        <taxon>Eurotiomycetes</taxon>
        <taxon>Eurotiomycetidae</taxon>
        <taxon>Eurotiales</taxon>
        <taxon>Aspergillaceae</taxon>
        <taxon>Penicillium</taxon>
    </lineage>
</organism>
<dbReference type="GO" id="GO:0006508">
    <property type="term" value="P:proteolysis"/>
    <property type="evidence" value="ECO:0007669"/>
    <property type="project" value="UniProtKB-KW"/>
</dbReference>
<keyword evidence="8" id="KW-0865">Zymogen</keyword>
<evidence type="ECO:0000313" key="11">
    <source>
        <dbReference type="EMBL" id="KAJ5175794.1"/>
    </source>
</evidence>
<feature type="binding site" evidence="9">
    <location>
        <position position="666"/>
    </location>
    <ligand>
        <name>Ca(2+)</name>
        <dbReference type="ChEBI" id="CHEBI:29108"/>
    </ligand>
</feature>
<keyword evidence="3 9" id="KW-0479">Metal-binding</keyword>
<evidence type="ECO:0000256" key="7">
    <source>
        <dbReference type="ARBA" id="ARBA00022837"/>
    </source>
</evidence>
<dbReference type="InterPro" id="IPR036852">
    <property type="entry name" value="Peptidase_S8/S53_dom_sf"/>
</dbReference>
<dbReference type="OrthoDB" id="409122at2759"/>
<keyword evidence="7 9" id="KW-0106">Calcium</keyword>
<dbReference type="PANTHER" id="PTHR14218">
    <property type="entry name" value="PROTEASE S8 TRIPEPTIDYL PEPTIDASE I CLN2"/>
    <property type="match status" value="1"/>
</dbReference>
<comment type="caution">
    <text evidence="11">The sequence shown here is derived from an EMBL/GenBank/DDBJ whole genome shotgun (WGS) entry which is preliminary data.</text>
</comment>
<evidence type="ECO:0000256" key="3">
    <source>
        <dbReference type="ARBA" id="ARBA00022723"/>
    </source>
</evidence>
<keyword evidence="5 9" id="KW-0378">Hydrolase</keyword>
<evidence type="ECO:0000313" key="12">
    <source>
        <dbReference type="Proteomes" id="UP001149163"/>
    </source>
</evidence>
<dbReference type="GO" id="GO:0008240">
    <property type="term" value="F:tripeptidyl-peptidase activity"/>
    <property type="evidence" value="ECO:0007669"/>
    <property type="project" value="TreeGrafter"/>
</dbReference>
<dbReference type="SUPFAM" id="SSF52743">
    <property type="entry name" value="Subtilisin-like"/>
    <property type="match status" value="1"/>
</dbReference>
<dbReference type="PANTHER" id="PTHR14218:SF19">
    <property type="entry name" value="SERINE PROTEASE AORO, PUTATIVE (AFU_ORTHOLOGUE AFUA_6G10250)-RELATED"/>
    <property type="match status" value="1"/>
</dbReference>
<feature type="binding site" evidence="9">
    <location>
        <position position="648"/>
    </location>
    <ligand>
        <name>Ca(2+)</name>
        <dbReference type="ChEBI" id="CHEBI:29108"/>
    </ligand>
</feature>